<evidence type="ECO:0000313" key="3">
    <source>
        <dbReference type="Proteomes" id="UP000509510"/>
    </source>
</evidence>
<feature type="region of interest" description="Disordered" evidence="1">
    <location>
        <begin position="264"/>
        <end position="294"/>
    </location>
</feature>
<gene>
    <name evidence="2" type="ORF">TRUGW13939_05148</name>
</gene>
<dbReference type="InterPro" id="IPR035994">
    <property type="entry name" value="Nucleoside_phosphorylase_sf"/>
</dbReference>
<sequence>MASSRVKSTLSLFQKEKKYQWPNPESSIGKFCGTKKGKYTYKRCWKAVGPAQEALSQVATEIDELLAEKCGPVPSSCLVQFDIFMIGAKPATAVPYIMFSCTRYGPRKEALTVVQKSEILNRCPRGIELGQWDKPPTIQNLQPLGSSTESVGTGEITGMSRVHLSPVFDNKPPWKFSAMQLKLYSSHHNSEYLSRGTVGSILEIADKRFYVAPAHIFSERNYSPHMMSDDDIQEGDSDCEFCGFDDEDERIAEEDEVEFLSQYSVTPDSSDIETESNPDDEYYSSDSEYEDSPSVQYQEEEPVLNTGSSLIADLSPLKTDDTADLLHRVSLDIMMPCITSIELDFSLIEVNKNDHITEMLPTFSRYNVCKVGPGDVDVTAMTGSGELLTGILSGRPVYTRLPNTRKFQETFEVEISGRLQPGDCGSIVRNARTGDIYGHIFAGCVESKIAYIIPAVNVLEEIERIFNVFPGSNQAMEIIPQCSLPDADSDTKGEHAASEDLFELTDKDACDSIPRMLVASKRVLTYEDYTIWISSLYSEDIEVDAARSMLDEVHDALPQLPGEPHSYTLGSIGDHNVVIACTSGDSAATSQMLSTFPNIRFCFLVGTDSSLPTTRPSDIRLGDVVVSMRCNCHGGGIKYNFGKTYSIGRAQKKGLLDAPPETLLAAVSRLQEAYKTGDAQVSPSLSRLTSRPTAEEVQFKDPSEGTGQWLEADQKHKHSEEQLEECEHCHNDIRTIQCCHRCNGKPMIHYGLITSGNQVTKDSDIHNLFEEIEKRTKSYASRWK</sequence>
<feature type="compositionally biased region" description="Acidic residues" evidence="1">
    <location>
        <begin position="270"/>
        <end position="291"/>
    </location>
</feature>
<dbReference type="SUPFAM" id="SSF53167">
    <property type="entry name" value="Purine and uridine phosphorylases"/>
    <property type="match status" value="1"/>
</dbReference>
<protein>
    <submittedName>
        <fullName evidence="2">Uncharacterized protein</fullName>
    </submittedName>
</protein>
<dbReference type="AlphaFoldDB" id="A0A7H8QWH6"/>
<dbReference type="GO" id="GO:0009116">
    <property type="term" value="P:nucleoside metabolic process"/>
    <property type="evidence" value="ECO:0007669"/>
    <property type="project" value="InterPro"/>
</dbReference>
<dbReference type="InterPro" id="IPR053137">
    <property type="entry name" value="NLR-like"/>
</dbReference>
<dbReference type="PANTHER" id="PTHR46082:SF11">
    <property type="entry name" value="AAA+ ATPASE DOMAIN-CONTAINING PROTEIN-RELATED"/>
    <property type="match status" value="1"/>
</dbReference>
<dbReference type="OrthoDB" id="5428055at2759"/>
<dbReference type="RefSeq" id="XP_035344206.1">
    <property type="nucleotide sequence ID" value="XM_035488313.1"/>
</dbReference>
<accession>A0A7H8QWH6</accession>
<organism evidence="2 3">
    <name type="scientific">Talaromyces rugulosus</name>
    <name type="common">Penicillium rugulosum</name>
    <dbReference type="NCBI Taxonomy" id="121627"/>
    <lineage>
        <taxon>Eukaryota</taxon>
        <taxon>Fungi</taxon>
        <taxon>Dikarya</taxon>
        <taxon>Ascomycota</taxon>
        <taxon>Pezizomycotina</taxon>
        <taxon>Eurotiomycetes</taxon>
        <taxon>Eurotiomycetidae</taxon>
        <taxon>Eurotiales</taxon>
        <taxon>Trichocomaceae</taxon>
        <taxon>Talaromyces</taxon>
        <taxon>Talaromyces sect. Islandici</taxon>
    </lineage>
</organism>
<reference evidence="3" key="1">
    <citation type="submission" date="2020-06" db="EMBL/GenBank/DDBJ databases">
        <title>A chromosome-scale genome assembly of Talaromyces rugulosus W13939.</title>
        <authorList>
            <person name="Wang B."/>
            <person name="Guo L."/>
            <person name="Ye K."/>
            <person name="Wang L."/>
        </authorList>
    </citation>
    <scope>NUCLEOTIDE SEQUENCE [LARGE SCALE GENOMIC DNA]</scope>
    <source>
        <strain evidence="3">W13939</strain>
    </source>
</reference>
<dbReference type="PANTHER" id="PTHR46082">
    <property type="entry name" value="ATP/GTP-BINDING PROTEIN-RELATED"/>
    <property type="match status" value="1"/>
</dbReference>
<dbReference type="GO" id="GO:0003824">
    <property type="term" value="F:catalytic activity"/>
    <property type="evidence" value="ECO:0007669"/>
    <property type="project" value="InterPro"/>
</dbReference>
<keyword evidence="3" id="KW-1185">Reference proteome</keyword>
<evidence type="ECO:0000313" key="2">
    <source>
        <dbReference type="EMBL" id="QKX58028.1"/>
    </source>
</evidence>
<dbReference type="GeneID" id="55992646"/>
<dbReference type="Proteomes" id="UP000509510">
    <property type="component" value="Chromosome III"/>
</dbReference>
<dbReference type="Gene3D" id="3.40.50.1580">
    <property type="entry name" value="Nucleoside phosphorylase domain"/>
    <property type="match status" value="1"/>
</dbReference>
<name>A0A7H8QWH6_TALRU</name>
<evidence type="ECO:0000256" key="1">
    <source>
        <dbReference type="SAM" id="MobiDB-lite"/>
    </source>
</evidence>
<proteinExistence type="predicted"/>
<dbReference type="KEGG" id="trg:TRUGW13939_05148"/>
<dbReference type="EMBL" id="CP055900">
    <property type="protein sequence ID" value="QKX58028.1"/>
    <property type="molecule type" value="Genomic_DNA"/>
</dbReference>